<name>A0ABC8RD07_9AQUA</name>
<gene>
    <name evidence="1" type="ORF">ILEXP_LOCUS10545</name>
</gene>
<dbReference type="EMBL" id="CAUOFW020001258">
    <property type="protein sequence ID" value="CAK9142851.1"/>
    <property type="molecule type" value="Genomic_DNA"/>
</dbReference>
<comment type="caution">
    <text evidence="1">The sequence shown here is derived from an EMBL/GenBank/DDBJ whole genome shotgun (WGS) entry which is preliminary data.</text>
</comment>
<dbReference type="SUPFAM" id="SSF52047">
    <property type="entry name" value="RNI-like"/>
    <property type="match status" value="1"/>
</dbReference>
<organism evidence="1 2">
    <name type="scientific">Ilex paraguariensis</name>
    <name type="common">yerba mate</name>
    <dbReference type="NCBI Taxonomy" id="185542"/>
    <lineage>
        <taxon>Eukaryota</taxon>
        <taxon>Viridiplantae</taxon>
        <taxon>Streptophyta</taxon>
        <taxon>Embryophyta</taxon>
        <taxon>Tracheophyta</taxon>
        <taxon>Spermatophyta</taxon>
        <taxon>Magnoliopsida</taxon>
        <taxon>eudicotyledons</taxon>
        <taxon>Gunneridae</taxon>
        <taxon>Pentapetalae</taxon>
        <taxon>asterids</taxon>
        <taxon>campanulids</taxon>
        <taxon>Aquifoliales</taxon>
        <taxon>Aquifoliaceae</taxon>
        <taxon>Ilex</taxon>
    </lineage>
</organism>
<dbReference type="PANTHER" id="PTHR38926:SF2">
    <property type="entry name" value="F-BOX_LRR-REPEAT PROTEIN 21-RELATED"/>
    <property type="match status" value="1"/>
</dbReference>
<reference evidence="1 2" key="1">
    <citation type="submission" date="2024-02" db="EMBL/GenBank/DDBJ databases">
        <authorList>
            <person name="Vignale AGUSTIN F."/>
            <person name="Sosa J E."/>
            <person name="Modenutti C."/>
        </authorList>
    </citation>
    <scope>NUCLEOTIDE SEQUENCE [LARGE SCALE GENOMIC DNA]</scope>
</reference>
<protein>
    <submittedName>
        <fullName evidence="1">Uncharacterized protein</fullName>
    </submittedName>
</protein>
<proteinExistence type="predicted"/>
<evidence type="ECO:0000313" key="1">
    <source>
        <dbReference type="EMBL" id="CAK9142851.1"/>
    </source>
</evidence>
<dbReference type="AlphaFoldDB" id="A0ABC8RD07"/>
<evidence type="ECO:0000313" key="2">
    <source>
        <dbReference type="Proteomes" id="UP001642360"/>
    </source>
</evidence>
<accession>A0ABC8RD07</accession>
<dbReference type="Proteomes" id="UP001642360">
    <property type="component" value="Unassembled WGS sequence"/>
</dbReference>
<dbReference type="Gene3D" id="3.80.10.10">
    <property type="entry name" value="Ribonuclease Inhibitor"/>
    <property type="match status" value="1"/>
</dbReference>
<keyword evidence="2" id="KW-1185">Reference proteome</keyword>
<dbReference type="PANTHER" id="PTHR38926">
    <property type="entry name" value="F-BOX DOMAIN CONTAINING PROTEIN, EXPRESSED"/>
    <property type="match status" value="1"/>
</dbReference>
<dbReference type="InterPro" id="IPR032675">
    <property type="entry name" value="LRR_dom_sf"/>
</dbReference>
<sequence length="182" mass="21264">MVTDLFLSLLELVNRSTQLRHLRLVSCGKLSTERLNVVVEKLPLLEEFHLYYTYIDKEAIETIGCCCPLLKSFTYNQKWIIKNYKYRDDTLNDNDEALAIAKNIPGLRHLQLEGNRMTNIGLQALLDGCPHLDSLVLEQCLNINLNGDVGKRCSKIKDMHFHLDLAIWSHQMIYYLYEDFQW</sequence>